<protein>
    <recommendedName>
        <fullName evidence="2">Ricin B lectin domain-containing protein</fullName>
    </recommendedName>
</protein>
<name>A0ABR3FA31_9AGAR</name>
<dbReference type="EMBL" id="JBAHYK010000685">
    <property type="protein sequence ID" value="KAL0572015.1"/>
    <property type="molecule type" value="Genomic_DNA"/>
</dbReference>
<evidence type="ECO:0000256" key="1">
    <source>
        <dbReference type="SAM" id="SignalP"/>
    </source>
</evidence>
<gene>
    <name evidence="3" type="ORF">V5O48_009957</name>
</gene>
<organism evidence="3 4">
    <name type="scientific">Marasmius crinis-equi</name>
    <dbReference type="NCBI Taxonomy" id="585013"/>
    <lineage>
        <taxon>Eukaryota</taxon>
        <taxon>Fungi</taxon>
        <taxon>Dikarya</taxon>
        <taxon>Basidiomycota</taxon>
        <taxon>Agaricomycotina</taxon>
        <taxon>Agaricomycetes</taxon>
        <taxon>Agaricomycetidae</taxon>
        <taxon>Agaricales</taxon>
        <taxon>Marasmiineae</taxon>
        <taxon>Marasmiaceae</taxon>
        <taxon>Marasmius</taxon>
    </lineage>
</organism>
<proteinExistence type="predicted"/>
<keyword evidence="1" id="KW-0732">Signal</keyword>
<dbReference type="Gene3D" id="2.80.10.50">
    <property type="match status" value="3"/>
</dbReference>
<sequence>MHSTQTFLTLSALVAIVSAGVQLESNNIGFPNAGTQGCIAASSQTPGAPLVIHDCNTGDVSNYNWDVKEFPADPTPQPIKLVGQDLCVDVKDGVNADGTKLQVWSCVSGSTNQLWSHTNSLGIWQWAGTNKCIDLTDGITTDGNQLQIWTCDSSNGNRNQQFPGRTVGDVSTVTVTLEGGLSQTPTLCLAATENTDGARVSLAPCDNVAGTFASGNATWVAPRANVNGVLSTYGGTKCLDLTSGDATNGNTLQIWSCDASNANQIWKVESLIPKGSTHIDRAGNKCLDIKDGNFAAGATIQIWDCDASGNSPNQRFIARQ</sequence>
<dbReference type="InterPro" id="IPR000772">
    <property type="entry name" value="Ricin_B_lectin"/>
</dbReference>
<feature type="domain" description="Ricin B lectin" evidence="2">
    <location>
        <begin position="173"/>
        <end position="319"/>
    </location>
</feature>
<dbReference type="SMART" id="SM00458">
    <property type="entry name" value="RICIN"/>
    <property type="match status" value="2"/>
</dbReference>
<dbReference type="Proteomes" id="UP001465976">
    <property type="component" value="Unassembled WGS sequence"/>
</dbReference>
<comment type="caution">
    <text evidence="3">The sequence shown here is derived from an EMBL/GenBank/DDBJ whole genome shotgun (WGS) entry which is preliminary data.</text>
</comment>
<dbReference type="CDD" id="cd00161">
    <property type="entry name" value="beta-trefoil_Ricin-like"/>
    <property type="match status" value="2"/>
</dbReference>
<evidence type="ECO:0000259" key="2">
    <source>
        <dbReference type="SMART" id="SM00458"/>
    </source>
</evidence>
<feature type="signal peptide" evidence="1">
    <location>
        <begin position="1"/>
        <end position="19"/>
    </location>
</feature>
<dbReference type="InterPro" id="IPR035992">
    <property type="entry name" value="Ricin_B-like_lectins"/>
</dbReference>
<feature type="domain" description="Ricin B lectin" evidence="2">
    <location>
        <begin position="19"/>
        <end position="165"/>
    </location>
</feature>
<accession>A0ABR3FA31</accession>
<evidence type="ECO:0000313" key="3">
    <source>
        <dbReference type="EMBL" id="KAL0572015.1"/>
    </source>
</evidence>
<dbReference type="Pfam" id="PF00652">
    <property type="entry name" value="Ricin_B_lectin"/>
    <property type="match status" value="2"/>
</dbReference>
<dbReference type="SUPFAM" id="SSF50370">
    <property type="entry name" value="Ricin B-like lectins"/>
    <property type="match status" value="3"/>
</dbReference>
<keyword evidence="4" id="KW-1185">Reference proteome</keyword>
<dbReference type="PROSITE" id="PS50231">
    <property type="entry name" value="RICIN_B_LECTIN"/>
    <property type="match status" value="3"/>
</dbReference>
<evidence type="ECO:0000313" key="4">
    <source>
        <dbReference type="Proteomes" id="UP001465976"/>
    </source>
</evidence>
<feature type="chain" id="PRO_5046893074" description="Ricin B lectin domain-containing protein" evidence="1">
    <location>
        <begin position="20"/>
        <end position="320"/>
    </location>
</feature>
<reference evidence="3 4" key="1">
    <citation type="submission" date="2024-02" db="EMBL/GenBank/DDBJ databases">
        <title>A draft genome for the cacao thread blight pathogen Marasmius crinis-equi.</title>
        <authorList>
            <person name="Cohen S.P."/>
            <person name="Baruah I.K."/>
            <person name="Amoako-Attah I."/>
            <person name="Bukari Y."/>
            <person name="Meinhardt L.W."/>
            <person name="Bailey B.A."/>
        </authorList>
    </citation>
    <scope>NUCLEOTIDE SEQUENCE [LARGE SCALE GENOMIC DNA]</scope>
    <source>
        <strain evidence="3 4">GH-76</strain>
    </source>
</reference>